<dbReference type="Gramene" id="OGLUM03G06550.1">
    <property type="protein sequence ID" value="OGLUM03G06550.1"/>
    <property type="gene ID" value="OGLUM03G06550"/>
</dbReference>
<organism evidence="1">
    <name type="scientific">Oryza glumipatula</name>
    <dbReference type="NCBI Taxonomy" id="40148"/>
    <lineage>
        <taxon>Eukaryota</taxon>
        <taxon>Viridiplantae</taxon>
        <taxon>Streptophyta</taxon>
        <taxon>Embryophyta</taxon>
        <taxon>Tracheophyta</taxon>
        <taxon>Spermatophyta</taxon>
        <taxon>Magnoliopsida</taxon>
        <taxon>Liliopsida</taxon>
        <taxon>Poales</taxon>
        <taxon>Poaceae</taxon>
        <taxon>BOP clade</taxon>
        <taxon>Oryzoideae</taxon>
        <taxon>Oryzeae</taxon>
        <taxon>Oryzinae</taxon>
        <taxon>Oryza</taxon>
    </lineage>
</organism>
<dbReference type="EnsemblPlants" id="OGLUM03G06550.1">
    <property type="protein sequence ID" value="OGLUM03G06550.1"/>
    <property type="gene ID" value="OGLUM03G06550"/>
</dbReference>
<dbReference type="PANTHER" id="PTHR43459">
    <property type="entry name" value="ENOYL-COA HYDRATASE"/>
    <property type="match status" value="1"/>
</dbReference>
<accession>A0A0D9Z375</accession>
<keyword evidence="2" id="KW-1185">Reference proteome</keyword>
<dbReference type="SUPFAM" id="SSF52096">
    <property type="entry name" value="ClpP/crotonase"/>
    <property type="match status" value="1"/>
</dbReference>
<dbReference type="STRING" id="40148.A0A0D9Z375"/>
<dbReference type="Gene3D" id="3.90.226.10">
    <property type="entry name" value="2-enoyl-CoA Hydratase, Chain A, domain 1"/>
    <property type="match status" value="1"/>
</dbReference>
<reference evidence="1" key="1">
    <citation type="submission" date="2015-04" db="UniProtKB">
        <authorList>
            <consortium name="EnsemblPlants"/>
        </authorList>
    </citation>
    <scope>IDENTIFICATION</scope>
</reference>
<reference evidence="1" key="2">
    <citation type="submission" date="2018-05" db="EMBL/GenBank/DDBJ databases">
        <title>OgluRS3 (Oryza glumaepatula Reference Sequence Version 3).</title>
        <authorList>
            <person name="Zhang J."/>
            <person name="Kudrna D."/>
            <person name="Lee S."/>
            <person name="Talag J."/>
            <person name="Welchert J."/>
            <person name="Wing R.A."/>
        </authorList>
    </citation>
    <scope>NUCLEOTIDE SEQUENCE [LARGE SCALE GENOMIC DNA]</scope>
</reference>
<sequence>MGFCQLSTKNGVFFLTLGGHGGGENYRTEQFIAELEQKLKEVRGHARPSSKGLVTTFAAGEGGSFCDDVDNGGTSAAATAELAAYRTAEAVRALFDMPFPTAAAVAGDVRSSLALALVLAHDDMAVWKEATFEAPEVRLRRDDGGGGDLPPAPPPYVAALLRDKAPYPMMRSKLVLRSEAMDGSTFGGYWYMTDSRCDGREEVTGKAAGIVTTSIGKVRDGEAYVATRKSFFPESWKAVCEFLV</sequence>
<evidence type="ECO:0000313" key="1">
    <source>
        <dbReference type="EnsemblPlants" id="OGLUM03G06550.1"/>
    </source>
</evidence>
<protein>
    <submittedName>
        <fullName evidence="1">Uncharacterized protein</fullName>
    </submittedName>
</protein>
<dbReference type="InterPro" id="IPR029045">
    <property type="entry name" value="ClpP/crotonase-like_dom_sf"/>
</dbReference>
<dbReference type="PANTHER" id="PTHR43459:SF1">
    <property type="entry name" value="EG:BACN32G11.4 PROTEIN"/>
    <property type="match status" value="1"/>
</dbReference>
<dbReference type="AlphaFoldDB" id="A0A0D9Z375"/>
<dbReference type="Proteomes" id="UP000026961">
    <property type="component" value="Chromosome 3"/>
</dbReference>
<proteinExistence type="predicted"/>
<dbReference type="HOGENOM" id="CLU_098101_0_0_1"/>
<name>A0A0D9Z375_9ORYZ</name>
<evidence type="ECO:0000313" key="2">
    <source>
        <dbReference type="Proteomes" id="UP000026961"/>
    </source>
</evidence>